<sequence length="134" mass="14174">MSFLTRTTPVLRVGALRVGFASTRAFSTTMAMKKSPVETAKDAAKTVDRKVSDKLVDGIEIGRNEEEEEEEEEETCANILVDVETAAEKAKTAAGLASDKASGKTAEVKGEAKGKAAEIKGEAKGKAEEVKGKL</sequence>
<dbReference type="OrthoDB" id="4023585at2759"/>
<gene>
    <name evidence="2" type="ORF">LARI1_G004081</name>
</gene>
<protein>
    <submittedName>
        <fullName evidence="2">Uncharacterized protein</fullName>
    </submittedName>
</protein>
<evidence type="ECO:0000313" key="3">
    <source>
        <dbReference type="Proteomes" id="UP000469559"/>
    </source>
</evidence>
<reference evidence="2 3" key="1">
    <citation type="submission" date="2018-05" db="EMBL/GenBank/DDBJ databases">
        <title>Whole genome sequencing for identification of molecular markers to develop diagnostic detection tools for the regulated plant pathogen Lachnellula willkommii.</title>
        <authorList>
            <person name="Giroux E."/>
            <person name="Bilodeau G."/>
        </authorList>
    </citation>
    <scope>NUCLEOTIDE SEQUENCE [LARGE SCALE GENOMIC DNA]</scope>
    <source>
        <strain evidence="2 3">CBS 203.66</strain>
    </source>
</reference>
<proteinExistence type="predicted"/>
<dbReference type="AlphaFoldDB" id="A0A8T9BHB5"/>
<accession>A0A8T9BHB5</accession>
<name>A0A8T9BHB5_9HELO</name>
<dbReference type="Proteomes" id="UP000469559">
    <property type="component" value="Unassembled WGS sequence"/>
</dbReference>
<dbReference type="EMBL" id="QGMF01000222">
    <property type="protein sequence ID" value="TVY17793.1"/>
    <property type="molecule type" value="Genomic_DNA"/>
</dbReference>
<feature type="compositionally biased region" description="Basic and acidic residues" evidence="1">
    <location>
        <begin position="106"/>
        <end position="134"/>
    </location>
</feature>
<keyword evidence="3" id="KW-1185">Reference proteome</keyword>
<evidence type="ECO:0000313" key="2">
    <source>
        <dbReference type="EMBL" id="TVY17793.1"/>
    </source>
</evidence>
<organism evidence="2 3">
    <name type="scientific">Lachnellula arida</name>
    <dbReference type="NCBI Taxonomy" id="1316785"/>
    <lineage>
        <taxon>Eukaryota</taxon>
        <taxon>Fungi</taxon>
        <taxon>Dikarya</taxon>
        <taxon>Ascomycota</taxon>
        <taxon>Pezizomycotina</taxon>
        <taxon>Leotiomycetes</taxon>
        <taxon>Helotiales</taxon>
        <taxon>Lachnaceae</taxon>
        <taxon>Lachnellula</taxon>
    </lineage>
</organism>
<comment type="caution">
    <text evidence="2">The sequence shown here is derived from an EMBL/GenBank/DDBJ whole genome shotgun (WGS) entry which is preliminary data.</text>
</comment>
<evidence type="ECO:0000256" key="1">
    <source>
        <dbReference type="SAM" id="MobiDB-lite"/>
    </source>
</evidence>
<feature type="region of interest" description="Disordered" evidence="1">
    <location>
        <begin position="93"/>
        <end position="134"/>
    </location>
</feature>